<dbReference type="InterPro" id="IPR045175">
    <property type="entry name" value="M28_fam"/>
</dbReference>
<dbReference type="GO" id="GO:0004252">
    <property type="term" value="F:serine-type endopeptidase activity"/>
    <property type="evidence" value="ECO:0007669"/>
    <property type="project" value="InterPro"/>
</dbReference>
<dbReference type="SUPFAM" id="SSF49785">
    <property type="entry name" value="Galactose-binding domain-like"/>
    <property type="match status" value="1"/>
</dbReference>
<dbReference type="GO" id="GO:0006508">
    <property type="term" value="P:proteolysis"/>
    <property type="evidence" value="ECO:0007669"/>
    <property type="project" value="UniProtKB-KW"/>
</dbReference>
<dbReference type="InterPro" id="IPR008979">
    <property type="entry name" value="Galactose-bd-like_sf"/>
</dbReference>
<proteinExistence type="predicted"/>
<keyword evidence="4" id="KW-0732">Signal</keyword>
<evidence type="ECO:0000256" key="5">
    <source>
        <dbReference type="ARBA" id="ARBA00022801"/>
    </source>
</evidence>
<evidence type="ECO:0000256" key="2">
    <source>
        <dbReference type="ARBA" id="ARBA00022670"/>
    </source>
</evidence>
<reference evidence="8 9" key="1">
    <citation type="submission" date="2019-03" db="EMBL/GenBank/DDBJ databases">
        <title>Genomic Encyclopedia of Type Strains, Phase IV (KMG-IV): sequencing the most valuable type-strain genomes for metagenomic binning, comparative biology and taxonomic classification.</title>
        <authorList>
            <person name="Goeker M."/>
        </authorList>
    </citation>
    <scope>NUCLEOTIDE SEQUENCE [LARGE SCALE GENOMIC DNA]</scope>
    <source>
        <strain evidence="8 9">DSM 21667</strain>
    </source>
</reference>
<dbReference type="FunFam" id="2.60.120.260:FF:000149">
    <property type="entry name" value="Leupeptin-inactivating enzyme 1"/>
    <property type="match status" value="1"/>
</dbReference>
<accession>A0A4R6YRS9</accession>
<protein>
    <submittedName>
        <fullName evidence="8">Pre-peptidase</fullName>
    </submittedName>
</protein>
<dbReference type="Pfam" id="PF04389">
    <property type="entry name" value="Peptidase_M28"/>
    <property type="match status" value="1"/>
</dbReference>
<organism evidence="8 9">
    <name type="scientific">Tahibacter aquaticus</name>
    <dbReference type="NCBI Taxonomy" id="520092"/>
    <lineage>
        <taxon>Bacteria</taxon>
        <taxon>Pseudomonadati</taxon>
        <taxon>Pseudomonadota</taxon>
        <taxon>Gammaproteobacteria</taxon>
        <taxon>Lysobacterales</taxon>
        <taxon>Rhodanobacteraceae</taxon>
        <taxon>Tahibacter</taxon>
    </lineage>
</organism>
<evidence type="ECO:0000256" key="4">
    <source>
        <dbReference type="ARBA" id="ARBA00022729"/>
    </source>
</evidence>
<dbReference type="Pfam" id="PF04151">
    <property type="entry name" value="PPC"/>
    <property type="match status" value="1"/>
</dbReference>
<evidence type="ECO:0000259" key="7">
    <source>
        <dbReference type="PROSITE" id="PS51829"/>
    </source>
</evidence>
<dbReference type="OrthoDB" id="9789219at2"/>
<evidence type="ECO:0000313" key="9">
    <source>
        <dbReference type="Proteomes" id="UP000295293"/>
    </source>
</evidence>
<dbReference type="RefSeq" id="WP_133820123.1">
    <property type="nucleotide sequence ID" value="NZ_SNZH01000012.1"/>
</dbReference>
<dbReference type="GO" id="GO:0004177">
    <property type="term" value="F:aminopeptidase activity"/>
    <property type="evidence" value="ECO:0007669"/>
    <property type="project" value="UniProtKB-KW"/>
</dbReference>
<dbReference type="Gene3D" id="3.40.630.10">
    <property type="entry name" value="Zn peptidases"/>
    <property type="match status" value="1"/>
</dbReference>
<gene>
    <name evidence="8" type="ORF">DFR29_11266</name>
</gene>
<dbReference type="PANTHER" id="PTHR12147">
    <property type="entry name" value="METALLOPEPTIDASE M28 FAMILY MEMBER"/>
    <property type="match status" value="1"/>
</dbReference>
<sequence length="679" mass="71191">MRNSIAGEGGAARVRPNPKSAYTLRPRALSLALGLLCTALLATTALAHGLADHSPGSSEAMLQRGEDPFAPVYVVTSRESYLRSVADLARAPKLLKDTLGKELVLAEVDTFRLADISQRIHEGERRCGGYFAFATRAEAETFIQDNAAHKAVNEQFLAAYTIDNQATVSPWLGQVAEANIRASITHLSTSYPNRYYATTHGRNAATWIRDKWLALGNGRSDVSAELFTGCSNCSTQPSVILTVQGNELPNEIVVLGGHLDSISNSGSGETMNAPGADDDASGIATLTEVIRIAMASGWKPQRTVKFMGYAAEEVGLRGSNAIAQSFKTQGKNVVGVLQMDMTNYKASNSTSTLRVMTDYSNATLVQFLRDLFSAYMAPSGLTLINTSCGYGCSDHASWTSAGFPAAMYDEGPTFPNLHTANDTLAKMGGTASHSVHFAKLGLAFLGEMAKTNGGGPPPGTTVLTKGVAATGLAAAAGSALNFTLAVPAGASNLAFTLSGGSGNADMYVKFGSAPTDSSYDCRPLQSGNMETCTFPTPAAGTYHVRLKASAAFSAASLLGDYSTGGGVQTYSNGTDFAITDNTTVESPIAVSGRSGNAPNNAVVNVNIVHTYRGDLKVDLVAPDGSLYNIHNRTGAGTDNLVGNYTLNLGSEALNGTWKLRVNDNGPGDTGKIDSWSITF</sequence>
<dbReference type="PROSITE" id="PS51829">
    <property type="entry name" value="P_HOMO_B"/>
    <property type="match status" value="1"/>
</dbReference>
<evidence type="ECO:0000256" key="6">
    <source>
        <dbReference type="ARBA" id="ARBA00022833"/>
    </source>
</evidence>
<name>A0A4R6YRS9_9GAMM</name>
<dbReference type="AlphaFoldDB" id="A0A4R6YRS9"/>
<dbReference type="Gene3D" id="2.60.120.260">
    <property type="entry name" value="Galactose-binding domain-like"/>
    <property type="match status" value="1"/>
</dbReference>
<keyword evidence="1" id="KW-0031">Aminopeptidase</keyword>
<keyword evidence="3" id="KW-0479">Metal-binding</keyword>
<dbReference type="Pfam" id="PF01483">
    <property type="entry name" value="P_proprotein"/>
    <property type="match status" value="1"/>
</dbReference>
<evidence type="ECO:0000256" key="3">
    <source>
        <dbReference type="ARBA" id="ARBA00022723"/>
    </source>
</evidence>
<keyword evidence="5" id="KW-0378">Hydrolase</keyword>
<dbReference type="EMBL" id="SNZH01000012">
    <property type="protein sequence ID" value="TDR40752.1"/>
    <property type="molecule type" value="Genomic_DNA"/>
</dbReference>
<dbReference type="GO" id="GO:0008235">
    <property type="term" value="F:metalloexopeptidase activity"/>
    <property type="evidence" value="ECO:0007669"/>
    <property type="project" value="InterPro"/>
</dbReference>
<dbReference type="Gene3D" id="2.60.120.380">
    <property type="match status" value="1"/>
</dbReference>
<dbReference type="PANTHER" id="PTHR12147:SF56">
    <property type="entry name" value="AMINOPEPTIDASE YDR415C-RELATED"/>
    <property type="match status" value="1"/>
</dbReference>
<dbReference type="GO" id="GO:0046872">
    <property type="term" value="F:metal ion binding"/>
    <property type="evidence" value="ECO:0007669"/>
    <property type="project" value="UniProtKB-KW"/>
</dbReference>
<dbReference type="InterPro" id="IPR002884">
    <property type="entry name" value="P_dom"/>
</dbReference>
<keyword evidence="6" id="KW-0862">Zinc</keyword>
<keyword evidence="2" id="KW-0645">Protease</keyword>
<comment type="caution">
    <text evidence="8">The sequence shown here is derived from an EMBL/GenBank/DDBJ whole genome shotgun (WGS) entry which is preliminary data.</text>
</comment>
<feature type="domain" description="P/Homo B" evidence="7">
    <location>
        <begin position="565"/>
        <end position="679"/>
    </location>
</feature>
<evidence type="ECO:0000256" key="1">
    <source>
        <dbReference type="ARBA" id="ARBA00022438"/>
    </source>
</evidence>
<dbReference type="InterPro" id="IPR007280">
    <property type="entry name" value="Peptidase_C_arc/bac"/>
</dbReference>
<dbReference type="SUPFAM" id="SSF53187">
    <property type="entry name" value="Zn-dependent exopeptidases"/>
    <property type="match status" value="1"/>
</dbReference>
<dbReference type="Proteomes" id="UP000295293">
    <property type="component" value="Unassembled WGS sequence"/>
</dbReference>
<keyword evidence="9" id="KW-1185">Reference proteome</keyword>
<evidence type="ECO:0000313" key="8">
    <source>
        <dbReference type="EMBL" id="TDR40752.1"/>
    </source>
</evidence>
<dbReference type="InterPro" id="IPR007484">
    <property type="entry name" value="Peptidase_M28"/>
</dbReference>